<gene>
    <name evidence="1" type="ORF">H5410_025582</name>
</gene>
<evidence type="ECO:0000313" key="2">
    <source>
        <dbReference type="Proteomes" id="UP000824120"/>
    </source>
</evidence>
<sequence>MPMGSFIGLHQLVFCNFNVRKIISFDVANETRSSLERPICGEVISNFKLGVMGSDISLINTCRLGDALLLMSGFSTIFQNLDIKLTSPQNGKLQASPCFICYIKRNDDAHIVIMKT</sequence>
<keyword evidence="2" id="KW-1185">Reference proteome</keyword>
<name>A0A9J5YUM0_SOLCO</name>
<comment type="caution">
    <text evidence="1">The sequence shown here is derived from an EMBL/GenBank/DDBJ whole genome shotgun (WGS) entry which is preliminary data.</text>
</comment>
<dbReference type="AlphaFoldDB" id="A0A9J5YUM0"/>
<dbReference type="Proteomes" id="UP000824120">
    <property type="component" value="Chromosome 5"/>
</dbReference>
<accession>A0A9J5YUM0</accession>
<proteinExistence type="predicted"/>
<reference evidence="1 2" key="1">
    <citation type="submission" date="2020-09" db="EMBL/GenBank/DDBJ databases">
        <title>De no assembly of potato wild relative species, Solanum commersonii.</title>
        <authorList>
            <person name="Cho K."/>
        </authorList>
    </citation>
    <scope>NUCLEOTIDE SEQUENCE [LARGE SCALE GENOMIC DNA]</scope>
    <source>
        <strain evidence="1">LZ3.2</strain>
        <tissue evidence="1">Leaf</tissue>
    </source>
</reference>
<dbReference type="EMBL" id="JACXVP010000005">
    <property type="protein sequence ID" value="KAG5604090.1"/>
    <property type="molecule type" value="Genomic_DNA"/>
</dbReference>
<evidence type="ECO:0000313" key="1">
    <source>
        <dbReference type="EMBL" id="KAG5604090.1"/>
    </source>
</evidence>
<protein>
    <submittedName>
        <fullName evidence="1">Uncharacterized protein</fullName>
    </submittedName>
</protein>
<feature type="non-terminal residue" evidence="1">
    <location>
        <position position="116"/>
    </location>
</feature>
<organism evidence="1 2">
    <name type="scientific">Solanum commersonii</name>
    <name type="common">Commerson's wild potato</name>
    <name type="synonym">Commerson's nightshade</name>
    <dbReference type="NCBI Taxonomy" id="4109"/>
    <lineage>
        <taxon>Eukaryota</taxon>
        <taxon>Viridiplantae</taxon>
        <taxon>Streptophyta</taxon>
        <taxon>Embryophyta</taxon>
        <taxon>Tracheophyta</taxon>
        <taxon>Spermatophyta</taxon>
        <taxon>Magnoliopsida</taxon>
        <taxon>eudicotyledons</taxon>
        <taxon>Gunneridae</taxon>
        <taxon>Pentapetalae</taxon>
        <taxon>asterids</taxon>
        <taxon>lamiids</taxon>
        <taxon>Solanales</taxon>
        <taxon>Solanaceae</taxon>
        <taxon>Solanoideae</taxon>
        <taxon>Solaneae</taxon>
        <taxon>Solanum</taxon>
    </lineage>
</organism>